<evidence type="ECO:0000256" key="2">
    <source>
        <dbReference type="ARBA" id="ARBA00023125"/>
    </source>
</evidence>
<feature type="non-terminal residue" evidence="5">
    <location>
        <position position="1"/>
    </location>
</feature>
<evidence type="ECO:0000256" key="1">
    <source>
        <dbReference type="ARBA" id="ARBA00023015"/>
    </source>
</evidence>
<dbReference type="Gene3D" id="3.40.50.2300">
    <property type="match status" value="1"/>
</dbReference>
<keyword evidence="6" id="KW-1185">Reference proteome</keyword>
<feature type="domain" description="Transcriptional regulator LacI/GalR-like sensor" evidence="4">
    <location>
        <begin position="2"/>
        <end position="73"/>
    </location>
</feature>
<reference evidence="5 6" key="1">
    <citation type="submission" date="2024-03" db="EMBL/GenBank/DDBJ databases">
        <title>First Report of Pectobacterium brasiliscabiei causing potato scab in china.</title>
        <authorList>
            <person name="Handique U."/>
        </authorList>
    </citation>
    <scope>NUCLEOTIDE SEQUENCE [LARGE SCALE GENOMIC DNA]</scope>
    <source>
        <strain evidence="5 6">ZRIMU1503</strain>
    </source>
</reference>
<dbReference type="Pfam" id="PF13377">
    <property type="entry name" value="Peripla_BP_3"/>
    <property type="match status" value="1"/>
</dbReference>
<keyword evidence="3" id="KW-0804">Transcription</keyword>
<dbReference type="SUPFAM" id="SSF53822">
    <property type="entry name" value="Periplasmic binding protein-like I"/>
    <property type="match status" value="1"/>
</dbReference>
<proteinExistence type="predicted"/>
<dbReference type="InterPro" id="IPR046335">
    <property type="entry name" value="LacI/GalR-like_sensor"/>
</dbReference>
<evidence type="ECO:0000313" key="6">
    <source>
        <dbReference type="Proteomes" id="UP001365781"/>
    </source>
</evidence>
<accession>A0ABU8GYU7</accession>
<dbReference type="RefSeq" id="WP_336559496.1">
    <property type="nucleotide sequence ID" value="NZ_JBBAYM010000971.1"/>
</dbReference>
<name>A0ABU8GYU7_9ACTN</name>
<gene>
    <name evidence="5" type="ORF">WB403_52280</name>
</gene>
<protein>
    <submittedName>
        <fullName evidence="5">Substrate-binding domain-containing protein</fullName>
    </submittedName>
</protein>
<organism evidence="5 6">
    <name type="scientific">Streptomyces brasiliscabiei</name>
    <dbReference type="NCBI Taxonomy" id="2736302"/>
    <lineage>
        <taxon>Bacteria</taxon>
        <taxon>Bacillati</taxon>
        <taxon>Actinomycetota</taxon>
        <taxon>Actinomycetes</taxon>
        <taxon>Kitasatosporales</taxon>
        <taxon>Streptomycetaceae</taxon>
        <taxon>Streptomyces</taxon>
    </lineage>
</organism>
<keyword evidence="2" id="KW-0238">DNA-binding</keyword>
<dbReference type="EMBL" id="JBBAYM010000971">
    <property type="protein sequence ID" value="MEI5617695.1"/>
    <property type="molecule type" value="Genomic_DNA"/>
</dbReference>
<comment type="caution">
    <text evidence="5">The sequence shown here is derived from an EMBL/GenBank/DDBJ whole genome shotgun (WGS) entry which is preliminary data.</text>
</comment>
<evidence type="ECO:0000259" key="4">
    <source>
        <dbReference type="Pfam" id="PF13377"/>
    </source>
</evidence>
<keyword evidence="1" id="KW-0805">Transcription regulation</keyword>
<evidence type="ECO:0000256" key="3">
    <source>
        <dbReference type="ARBA" id="ARBA00023163"/>
    </source>
</evidence>
<evidence type="ECO:0000313" key="5">
    <source>
        <dbReference type="EMBL" id="MEI5617695.1"/>
    </source>
</evidence>
<dbReference type="InterPro" id="IPR028082">
    <property type="entry name" value="Peripla_BP_I"/>
</dbReference>
<dbReference type="Proteomes" id="UP001365781">
    <property type="component" value="Unassembled WGS sequence"/>
</dbReference>
<sequence>MQTRGLVVGADLSVVSFGDTQLSRVSRFSVSARRLPIREMAMSAVDLLLRRIDGLPAGPVADHPVEFVVRDTVGPP</sequence>
<feature type="non-terminal residue" evidence="5">
    <location>
        <position position="76"/>
    </location>
</feature>